<comment type="caution">
    <text evidence="1">The sequence shown here is derived from an EMBL/GenBank/DDBJ whole genome shotgun (WGS) entry which is preliminary data.</text>
</comment>
<organism evidence="1 2">
    <name type="scientific">Lindgomyces ingoldianus</name>
    <dbReference type="NCBI Taxonomy" id="673940"/>
    <lineage>
        <taxon>Eukaryota</taxon>
        <taxon>Fungi</taxon>
        <taxon>Dikarya</taxon>
        <taxon>Ascomycota</taxon>
        <taxon>Pezizomycotina</taxon>
        <taxon>Dothideomycetes</taxon>
        <taxon>Pleosporomycetidae</taxon>
        <taxon>Pleosporales</taxon>
        <taxon>Lindgomycetaceae</taxon>
        <taxon>Lindgomyces</taxon>
    </lineage>
</organism>
<protein>
    <submittedName>
        <fullName evidence="1">Uncharacterized protein</fullName>
    </submittedName>
</protein>
<dbReference type="EMBL" id="MU003495">
    <property type="protein sequence ID" value="KAF2476062.1"/>
    <property type="molecule type" value="Genomic_DNA"/>
</dbReference>
<sequence>MSTAEVAGSPDDPESEGEVVCLKLWANPWDIAGAMLCGRDEDLEWPCSCRVNAAGDGLPVQHARRRASQPTGARDRRQTGSGWAFLQASAERATSGHLKERGVADWRLNTTRLARLCWACKAAVLDDPPRRPTPQNHDVVYLILPPSTSTPVLSLATMAAIFRDFSFGPASRHPSSFHEAERAAMNVSPTSTPLAPPLYPARLPTPPPCSIGELAQRFNQQSLRVDTSSSYRIPTFYELPLTPPSDDFVFPADAPQQSPYSFPSPVALRQQRQANMRMQCSPSHIRDISILVQRMVEEGDQCHICDSKSRTSPSPSPFPSPPSSNSSNADEDEGVDMEYSPLAPKDSPLSTLKFRRSGDRLNGQAMVAKTVRMRKKSKVMKRSSK</sequence>
<keyword evidence="2" id="KW-1185">Reference proteome</keyword>
<name>A0ACB6RCK6_9PLEO</name>
<accession>A0ACB6RCK6</accession>
<dbReference type="Proteomes" id="UP000799755">
    <property type="component" value="Unassembled WGS sequence"/>
</dbReference>
<reference evidence="1" key="1">
    <citation type="journal article" date="2020" name="Stud. Mycol.">
        <title>101 Dothideomycetes genomes: a test case for predicting lifestyles and emergence of pathogens.</title>
        <authorList>
            <person name="Haridas S."/>
            <person name="Albert R."/>
            <person name="Binder M."/>
            <person name="Bloem J."/>
            <person name="Labutti K."/>
            <person name="Salamov A."/>
            <person name="Andreopoulos B."/>
            <person name="Baker S."/>
            <person name="Barry K."/>
            <person name="Bills G."/>
            <person name="Bluhm B."/>
            <person name="Cannon C."/>
            <person name="Castanera R."/>
            <person name="Culley D."/>
            <person name="Daum C."/>
            <person name="Ezra D."/>
            <person name="Gonzalez J."/>
            <person name="Henrissat B."/>
            <person name="Kuo A."/>
            <person name="Liang C."/>
            <person name="Lipzen A."/>
            <person name="Lutzoni F."/>
            <person name="Magnuson J."/>
            <person name="Mondo S."/>
            <person name="Nolan M."/>
            <person name="Ohm R."/>
            <person name="Pangilinan J."/>
            <person name="Park H.-J."/>
            <person name="Ramirez L."/>
            <person name="Alfaro M."/>
            <person name="Sun H."/>
            <person name="Tritt A."/>
            <person name="Yoshinaga Y."/>
            <person name="Zwiers L.-H."/>
            <person name="Turgeon B."/>
            <person name="Goodwin S."/>
            <person name="Spatafora J."/>
            <person name="Crous P."/>
            <person name="Grigoriev I."/>
        </authorList>
    </citation>
    <scope>NUCLEOTIDE SEQUENCE</scope>
    <source>
        <strain evidence="1">ATCC 200398</strain>
    </source>
</reference>
<proteinExistence type="predicted"/>
<evidence type="ECO:0000313" key="1">
    <source>
        <dbReference type="EMBL" id="KAF2476062.1"/>
    </source>
</evidence>
<gene>
    <name evidence="1" type="ORF">BDR25DRAFT_339930</name>
</gene>
<evidence type="ECO:0000313" key="2">
    <source>
        <dbReference type="Proteomes" id="UP000799755"/>
    </source>
</evidence>